<dbReference type="AlphaFoldDB" id="A0A183BHQ6"/>
<evidence type="ECO:0000313" key="3">
    <source>
        <dbReference type="WBParaSite" id="GPLIN_000013400"/>
    </source>
</evidence>
<feature type="region of interest" description="Disordered" evidence="1">
    <location>
        <begin position="56"/>
        <end position="75"/>
    </location>
</feature>
<accession>A0A183BHQ6</accession>
<dbReference type="WBParaSite" id="GPLIN_000013400">
    <property type="protein sequence ID" value="GPLIN_000013400"/>
    <property type="gene ID" value="GPLIN_000013400"/>
</dbReference>
<organism evidence="2 3">
    <name type="scientific">Globodera pallida</name>
    <name type="common">Potato cyst nematode worm</name>
    <name type="synonym">Heterodera pallida</name>
    <dbReference type="NCBI Taxonomy" id="36090"/>
    <lineage>
        <taxon>Eukaryota</taxon>
        <taxon>Metazoa</taxon>
        <taxon>Ecdysozoa</taxon>
        <taxon>Nematoda</taxon>
        <taxon>Chromadorea</taxon>
        <taxon>Rhabditida</taxon>
        <taxon>Tylenchina</taxon>
        <taxon>Tylenchomorpha</taxon>
        <taxon>Tylenchoidea</taxon>
        <taxon>Heteroderidae</taxon>
        <taxon>Heteroderinae</taxon>
        <taxon>Globodera</taxon>
    </lineage>
</organism>
<feature type="compositionally biased region" description="Basic residues" evidence="1">
    <location>
        <begin position="204"/>
        <end position="217"/>
    </location>
</feature>
<dbReference type="OrthoDB" id="5831091at2759"/>
<dbReference type="Proteomes" id="UP000050741">
    <property type="component" value="Unassembled WGS sequence"/>
</dbReference>
<dbReference type="InterPro" id="IPR027973">
    <property type="entry name" value="FSAF1-like"/>
</dbReference>
<feature type="compositionally biased region" description="Basic and acidic residues" evidence="1">
    <location>
        <begin position="180"/>
        <end position="195"/>
    </location>
</feature>
<evidence type="ECO:0000256" key="1">
    <source>
        <dbReference type="SAM" id="MobiDB-lite"/>
    </source>
</evidence>
<sequence length="225" mass="25583">MLWDGPDSDWGCVGPDELFVSSGPTPSLLSLAARVECRERLRRVCKLGIETGQIPERAANEERQDEEEQKFNAQGGQETVVQYSTMNESKNTAECIKTTQGGVKNLKQIAFEVEKFVAANLTDRNERQTAEQRMVVALGARPPRRKAINYRTLKEQRTEAKKKETDEVEQQQQQKNIWRAARDGKVRKKAVDGGRGRKIGNGVLKKRRGNEKRKMGKEKRTATRR</sequence>
<keyword evidence="2" id="KW-1185">Reference proteome</keyword>
<protein>
    <submittedName>
        <fullName evidence="3">SURF6 domain-containing protein</fullName>
    </submittedName>
</protein>
<evidence type="ECO:0000313" key="2">
    <source>
        <dbReference type="Proteomes" id="UP000050741"/>
    </source>
</evidence>
<reference evidence="3" key="2">
    <citation type="submission" date="2016-06" db="UniProtKB">
        <authorList>
            <consortium name="WormBaseParasite"/>
        </authorList>
    </citation>
    <scope>IDENTIFICATION</scope>
</reference>
<reference evidence="2" key="1">
    <citation type="submission" date="2014-05" db="EMBL/GenBank/DDBJ databases">
        <title>The genome and life-stage specific transcriptomes of Globodera pallida elucidate key aspects of plant parasitism by a cyst nematode.</title>
        <authorList>
            <person name="Cotton J.A."/>
            <person name="Lilley C.J."/>
            <person name="Jones L.M."/>
            <person name="Kikuchi T."/>
            <person name="Reid A.J."/>
            <person name="Thorpe P."/>
            <person name="Tsai I.J."/>
            <person name="Beasley H."/>
            <person name="Blok V."/>
            <person name="Cock P.J.A."/>
            <person name="Van den Akker S.E."/>
            <person name="Holroyd N."/>
            <person name="Hunt M."/>
            <person name="Mantelin S."/>
            <person name="Naghra H."/>
            <person name="Pain A."/>
            <person name="Palomares-Rius J.E."/>
            <person name="Zarowiecki M."/>
            <person name="Berriman M."/>
            <person name="Jones J.T."/>
            <person name="Urwin P.E."/>
        </authorList>
    </citation>
    <scope>NUCLEOTIDE SEQUENCE [LARGE SCALE GENOMIC DNA]</scope>
    <source>
        <strain evidence="2">Lindley</strain>
    </source>
</reference>
<feature type="compositionally biased region" description="Basic and acidic residues" evidence="1">
    <location>
        <begin position="155"/>
        <end position="165"/>
    </location>
</feature>
<dbReference type="Pfam" id="PF15375">
    <property type="entry name" value="FSAF1"/>
    <property type="match status" value="1"/>
</dbReference>
<name>A0A183BHQ6_GLOPA</name>
<proteinExistence type="predicted"/>
<feature type="region of interest" description="Disordered" evidence="1">
    <location>
        <begin position="155"/>
        <end position="225"/>
    </location>
</feature>